<dbReference type="GeneID" id="105894061"/>
<dbReference type="InterPro" id="IPR001671">
    <property type="entry name" value="Melcrt_ACTH_rcpt"/>
</dbReference>
<dbReference type="SUPFAM" id="SSF81321">
    <property type="entry name" value="Family A G protein-coupled receptor-like"/>
    <property type="match status" value="1"/>
</dbReference>
<evidence type="ECO:0000256" key="2">
    <source>
        <dbReference type="ARBA" id="ARBA00022475"/>
    </source>
</evidence>
<keyword evidence="7 13" id="KW-0675">Receptor</keyword>
<evidence type="ECO:0000256" key="1">
    <source>
        <dbReference type="ARBA" id="ARBA00004651"/>
    </source>
</evidence>
<dbReference type="GO" id="GO:0005886">
    <property type="term" value="C:plasma membrane"/>
    <property type="evidence" value="ECO:0007669"/>
    <property type="project" value="UniProtKB-SubCell"/>
</dbReference>
<keyword evidence="12" id="KW-1185">Reference proteome</keyword>
<feature type="transmembrane region" description="Helical" evidence="10">
    <location>
        <begin position="227"/>
        <end position="253"/>
    </location>
</feature>
<keyword evidence="4 10" id="KW-1133">Transmembrane helix</keyword>
<keyword evidence="6 10" id="KW-0472">Membrane</keyword>
<comment type="subcellular location">
    <subcellularLocation>
        <location evidence="1">Cell membrane</location>
        <topology evidence="1">Multi-pass membrane protein</topology>
    </subcellularLocation>
</comment>
<feature type="domain" description="G-protein coupled receptors family 1 profile" evidence="11">
    <location>
        <begin position="37"/>
        <end position="285"/>
    </location>
</feature>
<dbReference type="OrthoDB" id="9894375at2759"/>
<dbReference type="SMART" id="SM01381">
    <property type="entry name" value="7TM_GPCR_Srsx"/>
    <property type="match status" value="1"/>
</dbReference>
<dbReference type="Gene3D" id="1.20.1070.10">
    <property type="entry name" value="Rhodopsin 7-helix transmembrane proteins"/>
    <property type="match status" value="1"/>
</dbReference>
<evidence type="ECO:0000256" key="4">
    <source>
        <dbReference type="ARBA" id="ARBA00022989"/>
    </source>
</evidence>
<evidence type="ECO:0000259" key="11">
    <source>
        <dbReference type="PROSITE" id="PS50262"/>
    </source>
</evidence>
<proteinExistence type="predicted"/>
<keyword evidence="5" id="KW-0297">G-protein coupled receptor</keyword>
<evidence type="ECO:0000256" key="3">
    <source>
        <dbReference type="ARBA" id="ARBA00022692"/>
    </source>
</evidence>
<dbReference type="Proteomes" id="UP000515152">
    <property type="component" value="Chromosome 11"/>
</dbReference>
<evidence type="ECO:0000256" key="8">
    <source>
        <dbReference type="ARBA" id="ARBA00023180"/>
    </source>
</evidence>
<evidence type="ECO:0000256" key="10">
    <source>
        <dbReference type="SAM" id="Phobius"/>
    </source>
</evidence>
<name>A0A6P3VMK3_CLUHA</name>
<dbReference type="GO" id="GO:0004977">
    <property type="term" value="F:melanocortin receptor activity"/>
    <property type="evidence" value="ECO:0007669"/>
    <property type="project" value="InterPro"/>
</dbReference>
<evidence type="ECO:0000256" key="7">
    <source>
        <dbReference type="ARBA" id="ARBA00023170"/>
    </source>
</evidence>
<dbReference type="RefSeq" id="XP_012675988.2">
    <property type="nucleotide sequence ID" value="XM_012820534.3"/>
</dbReference>
<keyword evidence="2" id="KW-1003">Cell membrane</keyword>
<keyword evidence="3 10" id="KW-0812">Transmembrane</keyword>
<reference evidence="13" key="1">
    <citation type="submission" date="2025-08" db="UniProtKB">
        <authorList>
            <consortium name="RefSeq"/>
        </authorList>
    </citation>
    <scope>IDENTIFICATION</scope>
</reference>
<evidence type="ECO:0000256" key="6">
    <source>
        <dbReference type="ARBA" id="ARBA00023136"/>
    </source>
</evidence>
<dbReference type="PANTHER" id="PTHR22750">
    <property type="entry name" value="G-PROTEIN COUPLED RECEPTOR"/>
    <property type="match status" value="1"/>
</dbReference>
<feature type="transmembrane region" description="Helical" evidence="10">
    <location>
        <begin position="143"/>
        <end position="164"/>
    </location>
</feature>
<dbReference type="InterPro" id="IPR017452">
    <property type="entry name" value="GPCR_Rhodpsn_7TM"/>
</dbReference>
<dbReference type="PROSITE" id="PS50262">
    <property type="entry name" value="G_PROTEIN_RECEP_F1_2"/>
    <property type="match status" value="1"/>
</dbReference>
<dbReference type="AlphaFoldDB" id="A0A6P3VMK3"/>
<feature type="transmembrane region" description="Helical" evidence="10">
    <location>
        <begin position="265"/>
        <end position="287"/>
    </location>
</feature>
<dbReference type="Pfam" id="PF00001">
    <property type="entry name" value="7tm_1"/>
    <property type="match status" value="1"/>
</dbReference>
<feature type="transmembrane region" description="Helical" evidence="10">
    <location>
        <begin position="58"/>
        <end position="82"/>
    </location>
</feature>
<keyword evidence="9" id="KW-0807">Transducer</keyword>
<keyword evidence="8" id="KW-0325">Glycoprotein</keyword>
<feature type="transmembrane region" description="Helical" evidence="10">
    <location>
        <begin position="102"/>
        <end position="122"/>
    </location>
</feature>
<dbReference type="InterPro" id="IPR001908">
    <property type="entry name" value="MC3-5R"/>
</dbReference>
<feature type="transmembrane region" description="Helical" evidence="10">
    <location>
        <begin position="170"/>
        <end position="190"/>
    </location>
</feature>
<dbReference type="PRINTS" id="PR00534">
    <property type="entry name" value="MCRFAMILY"/>
</dbReference>
<dbReference type="KEGG" id="char:105894061"/>
<evidence type="ECO:0000313" key="12">
    <source>
        <dbReference type="Proteomes" id="UP000515152"/>
    </source>
</evidence>
<evidence type="ECO:0000256" key="9">
    <source>
        <dbReference type="ARBA" id="ARBA00023224"/>
    </source>
</evidence>
<gene>
    <name evidence="13" type="primary">mc2r</name>
</gene>
<dbReference type="InterPro" id="IPR000276">
    <property type="entry name" value="GPCR_Rhodpsn"/>
</dbReference>
<accession>A0A6P3VMK3</accession>
<protein>
    <submittedName>
        <fullName evidence="13">Adrenocorticotropic hormone receptor</fullName>
    </submittedName>
</protein>
<evidence type="ECO:0000256" key="5">
    <source>
        <dbReference type="ARBA" id="ARBA00023040"/>
    </source>
</evidence>
<organism evidence="12 13">
    <name type="scientific">Clupea harengus</name>
    <name type="common">Atlantic herring</name>
    <dbReference type="NCBI Taxonomy" id="7950"/>
    <lineage>
        <taxon>Eukaryota</taxon>
        <taxon>Metazoa</taxon>
        <taxon>Chordata</taxon>
        <taxon>Craniata</taxon>
        <taxon>Vertebrata</taxon>
        <taxon>Euteleostomi</taxon>
        <taxon>Actinopterygii</taxon>
        <taxon>Neopterygii</taxon>
        <taxon>Teleostei</taxon>
        <taxon>Clupei</taxon>
        <taxon>Clupeiformes</taxon>
        <taxon>Clupeoidei</taxon>
        <taxon>Clupeidae</taxon>
        <taxon>Clupea</taxon>
    </lineage>
</organism>
<sequence>MNRYSVSTTAASVTTDCQEVYVPNEVFLVVGVLSLAENLLVVLAVICTPKLHSPMYLFICNLAAFNTLSSLCMAWESIMLAFSAAGHLDTRGTLERHLDDVTDSLLCTSFLGSFCSFLVIAVDRYITIFHALRYHVIVTCRRAIVVLGMTWALCGTSGALMIRFSHTTTTAMVTFIIMFLLALLLILPLYGHMFLLARKHAGHIASLPGATGAGRARLPGWRSMQAAVTLSILFGVFMVCWAPFFLHLLLLMLCPQDPYCECYRSLFQLHLLLSVSHAVIDPTIYAFRSQELRRSFRRMLRYPILRI</sequence>
<dbReference type="PRINTS" id="PR00237">
    <property type="entry name" value="GPCRRHODOPSN"/>
</dbReference>
<feature type="transmembrane region" description="Helical" evidence="10">
    <location>
        <begin position="26"/>
        <end position="46"/>
    </location>
</feature>
<evidence type="ECO:0000313" key="13">
    <source>
        <dbReference type="RefSeq" id="XP_012675988.2"/>
    </source>
</evidence>
<dbReference type="PRINTS" id="PR00535">
    <property type="entry name" value="MELNOCORTINR"/>
</dbReference>
<dbReference type="CTD" id="4158"/>